<dbReference type="EMBL" id="MSTI01000102">
    <property type="protein sequence ID" value="OLV17378.1"/>
    <property type="molecule type" value="Genomic_DNA"/>
</dbReference>
<organism evidence="2 3">
    <name type="scientific">Deinococcus marmoris</name>
    <dbReference type="NCBI Taxonomy" id="249408"/>
    <lineage>
        <taxon>Bacteria</taxon>
        <taxon>Thermotogati</taxon>
        <taxon>Deinococcota</taxon>
        <taxon>Deinococci</taxon>
        <taxon>Deinococcales</taxon>
        <taxon>Deinococcaceae</taxon>
        <taxon>Deinococcus</taxon>
    </lineage>
</organism>
<dbReference type="InterPro" id="IPR029058">
    <property type="entry name" value="AB_hydrolase_fold"/>
</dbReference>
<evidence type="ECO:0000313" key="2">
    <source>
        <dbReference type="EMBL" id="OLV17378.1"/>
    </source>
</evidence>
<dbReference type="RefSeq" id="WP_075833820.1">
    <property type="nucleotide sequence ID" value="NZ_MSTI01000102.1"/>
</dbReference>
<feature type="signal peptide" evidence="1">
    <location>
        <begin position="1"/>
        <end position="18"/>
    </location>
</feature>
<keyword evidence="3" id="KW-1185">Reference proteome</keyword>
<proteinExistence type="predicted"/>
<keyword evidence="1" id="KW-0732">Signal</keyword>
<dbReference type="Proteomes" id="UP000186607">
    <property type="component" value="Unassembled WGS sequence"/>
</dbReference>
<evidence type="ECO:0000256" key="1">
    <source>
        <dbReference type="SAM" id="SignalP"/>
    </source>
</evidence>
<gene>
    <name evidence="2" type="ORF">BOO71_0008869</name>
</gene>
<name>A0A1U7NWS1_9DEIO</name>
<evidence type="ECO:0000313" key="3">
    <source>
        <dbReference type="Proteomes" id="UP000186607"/>
    </source>
</evidence>
<protein>
    <submittedName>
        <fullName evidence="2">Membrane protein</fullName>
    </submittedName>
</protein>
<dbReference type="OrthoDB" id="7197847at2"/>
<dbReference type="PROSITE" id="PS51257">
    <property type="entry name" value="PROKAR_LIPOPROTEIN"/>
    <property type="match status" value="1"/>
</dbReference>
<dbReference type="SUPFAM" id="SSF53474">
    <property type="entry name" value="alpha/beta-Hydrolases"/>
    <property type="match status" value="1"/>
</dbReference>
<comment type="caution">
    <text evidence="2">The sequence shown here is derived from an EMBL/GenBank/DDBJ whole genome shotgun (WGS) entry which is preliminary data.</text>
</comment>
<dbReference type="STRING" id="249408.BOO71_0008869"/>
<reference evidence="2 3" key="1">
    <citation type="submission" date="2017-01" db="EMBL/GenBank/DDBJ databases">
        <title>Genome Analysis of Deinococcus marmoris KOPRI26562.</title>
        <authorList>
            <person name="Kim J.H."/>
            <person name="Oh H.-M."/>
        </authorList>
    </citation>
    <scope>NUCLEOTIDE SEQUENCE [LARGE SCALE GENOMIC DNA]</scope>
    <source>
        <strain evidence="2 3">KOPRI26562</strain>
    </source>
</reference>
<accession>A0A1U7NWS1</accession>
<dbReference type="AlphaFoldDB" id="A0A1U7NWS1"/>
<dbReference type="Gene3D" id="3.40.50.1820">
    <property type="entry name" value="alpha/beta hydrolase"/>
    <property type="match status" value="1"/>
</dbReference>
<sequence length="451" mass="49305">MLRPLLLTLSLLTLTACAPSLTATLPNAATLALKEQIQRMALTFPATDIQLSSGLDGGLRLSGRLDGRYFSANFPPDWNRQTVLYAHGYRLPDDKQDTAASDLIQGDDTRGVLPTAYRQGFAVARSVYDKRGFAVQSGIANTLRLKRFMDDLGSTRDYVAGSSLGGSVVMGLIEKYPDAFAGALAGCGAVSDWQFEVKYLTDFRALYNYFARGTPYALPGTQDVTQSPLKVDPRELLKPVGQLFLRAKLNPGGREARLIDTIASAVPDVKVTPDITTFFASLGAQLFGLNDITATAGGIFASNADTVYHSPLLTAQENAALNAGIQRYRTSSPQAVAYAQDWYSATGRFKTKLLTYHNTADPLVPFEHEARLRVRVEAAGNTANLVQQTVEPRLQTLTRVLFYRVQGVEHCGFSPEQTAFAFAELRRWVEDGVRPQDGLDITRPPQKKTTP</sequence>
<feature type="chain" id="PRO_5013069759" evidence="1">
    <location>
        <begin position="19"/>
        <end position="451"/>
    </location>
</feature>